<dbReference type="GO" id="GO:0005886">
    <property type="term" value="C:plasma membrane"/>
    <property type="evidence" value="ECO:0007669"/>
    <property type="project" value="TreeGrafter"/>
</dbReference>
<dbReference type="UniPathway" id="UPA00359">
    <property type="reaction ID" value="UER00482"/>
</dbReference>
<gene>
    <name evidence="11" type="primary">lpxK_8</name>
    <name evidence="11" type="ORF">SDC9_45142</name>
</gene>
<keyword evidence="8" id="KW-0067">ATP-binding</keyword>
<keyword evidence="3" id="KW-0444">Lipid biosynthesis</keyword>
<evidence type="ECO:0000256" key="3">
    <source>
        <dbReference type="ARBA" id="ARBA00022516"/>
    </source>
</evidence>
<evidence type="ECO:0000256" key="5">
    <source>
        <dbReference type="ARBA" id="ARBA00022679"/>
    </source>
</evidence>
<evidence type="ECO:0000256" key="10">
    <source>
        <dbReference type="SAM" id="Phobius"/>
    </source>
</evidence>
<dbReference type="NCBIfam" id="TIGR00682">
    <property type="entry name" value="lpxK"/>
    <property type="match status" value="1"/>
</dbReference>
<dbReference type="EMBL" id="VSSQ01000636">
    <property type="protein sequence ID" value="MPL98930.1"/>
    <property type="molecule type" value="Genomic_DNA"/>
</dbReference>
<dbReference type="EC" id="2.7.1.130" evidence="2"/>
<dbReference type="GO" id="GO:0009245">
    <property type="term" value="P:lipid A biosynthetic process"/>
    <property type="evidence" value="ECO:0007669"/>
    <property type="project" value="UniProtKB-KW"/>
</dbReference>
<feature type="transmembrane region" description="Helical" evidence="10">
    <location>
        <begin position="7"/>
        <end position="27"/>
    </location>
</feature>
<evidence type="ECO:0000256" key="8">
    <source>
        <dbReference type="ARBA" id="ARBA00022840"/>
    </source>
</evidence>
<dbReference type="InterPro" id="IPR003758">
    <property type="entry name" value="LpxK"/>
</dbReference>
<dbReference type="GO" id="GO:0009029">
    <property type="term" value="F:lipid-A 4'-kinase activity"/>
    <property type="evidence" value="ECO:0007669"/>
    <property type="project" value="UniProtKB-EC"/>
</dbReference>
<dbReference type="GO" id="GO:0009244">
    <property type="term" value="P:lipopolysaccharide core region biosynthetic process"/>
    <property type="evidence" value="ECO:0007669"/>
    <property type="project" value="TreeGrafter"/>
</dbReference>
<evidence type="ECO:0000256" key="9">
    <source>
        <dbReference type="ARBA" id="ARBA00023098"/>
    </source>
</evidence>
<dbReference type="SUPFAM" id="SSF52540">
    <property type="entry name" value="P-loop containing nucleoside triphosphate hydrolases"/>
    <property type="match status" value="1"/>
</dbReference>
<sequence>MKKAFRYLLFLPFSILYGIVTGIRNWLYDIGVLSTEEKGTAIISVGNLTVGGTGKTPHVEFILTELQSLFRVAMLSRGYKRKTKGFVLADQHTDANQIGDEPFQIFQKFSRIPVAVCENRSEGIDKLMALYPNLDAIILDDAFQHRKIRSGLSILLTDYKRLHTRDSLLPGGNLRESARGSRRADIIIVTKCPADMKPIDMRIIEHEVRPSIYHPVFFSTYVYDEPLPLFIRYADEHWLFKKVKKRNASILLVTGIVSPQMINTYLADYSTDIRSLHFNDHHDFSKKDIMLIEKKFNEIQNQEKLILVTEKDAARLIKNKAVPNSLKYYIFVLPIRVEILNYKETALIKKITDYVAENSGNR</sequence>
<evidence type="ECO:0000256" key="2">
    <source>
        <dbReference type="ARBA" id="ARBA00012071"/>
    </source>
</evidence>
<keyword evidence="9" id="KW-0443">Lipid metabolism</keyword>
<keyword evidence="10" id="KW-0472">Membrane</keyword>
<keyword evidence="6" id="KW-0547">Nucleotide-binding</keyword>
<comment type="caution">
    <text evidence="11">The sequence shown here is derived from an EMBL/GenBank/DDBJ whole genome shotgun (WGS) entry which is preliminary data.</text>
</comment>
<keyword evidence="5 11" id="KW-0808">Transferase</keyword>
<keyword evidence="10" id="KW-1133">Transmembrane helix</keyword>
<organism evidence="11">
    <name type="scientific">bioreactor metagenome</name>
    <dbReference type="NCBI Taxonomy" id="1076179"/>
    <lineage>
        <taxon>unclassified sequences</taxon>
        <taxon>metagenomes</taxon>
        <taxon>ecological metagenomes</taxon>
    </lineage>
</organism>
<dbReference type="Pfam" id="PF02606">
    <property type="entry name" value="LpxK"/>
    <property type="match status" value="1"/>
</dbReference>
<dbReference type="PANTHER" id="PTHR42724:SF1">
    <property type="entry name" value="TETRAACYLDISACCHARIDE 4'-KINASE, MITOCHONDRIAL-RELATED"/>
    <property type="match status" value="1"/>
</dbReference>
<reference evidence="11" key="1">
    <citation type="submission" date="2019-08" db="EMBL/GenBank/DDBJ databases">
        <authorList>
            <person name="Kucharzyk K."/>
            <person name="Murdoch R.W."/>
            <person name="Higgins S."/>
            <person name="Loffler F."/>
        </authorList>
    </citation>
    <scope>NUCLEOTIDE SEQUENCE</scope>
</reference>
<keyword evidence="7 11" id="KW-0418">Kinase</keyword>
<keyword evidence="4" id="KW-0441">Lipid A biosynthesis</keyword>
<comment type="pathway">
    <text evidence="1">Glycolipid biosynthesis; lipid IV(A) biosynthesis; lipid IV(A) from (3R)-3-hydroxytetradecanoyl-[acyl-carrier-protein] and UDP-N-acetyl-alpha-D-glucosamine: step 6/6.</text>
</comment>
<evidence type="ECO:0000256" key="6">
    <source>
        <dbReference type="ARBA" id="ARBA00022741"/>
    </source>
</evidence>
<evidence type="ECO:0000256" key="1">
    <source>
        <dbReference type="ARBA" id="ARBA00004870"/>
    </source>
</evidence>
<keyword evidence="10" id="KW-0812">Transmembrane</keyword>
<dbReference type="HAMAP" id="MF_00409">
    <property type="entry name" value="LpxK"/>
    <property type="match status" value="1"/>
</dbReference>
<protein>
    <recommendedName>
        <fullName evidence="2">tetraacyldisaccharide 4'-kinase</fullName>
        <ecNumber evidence="2">2.7.1.130</ecNumber>
    </recommendedName>
</protein>
<dbReference type="GO" id="GO:0005524">
    <property type="term" value="F:ATP binding"/>
    <property type="evidence" value="ECO:0007669"/>
    <property type="project" value="UniProtKB-KW"/>
</dbReference>
<name>A0A644W626_9ZZZZ</name>
<dbReference type="AlphaFoldDB" id="A0A644W626"/>
<evidence type="ECO:0000256" key="7">
    <source>
        <dbReference type="ARBA" id="ARBA00022777"/>
    </source>
</evidence>
<dbReference type="InterPro" id="IPR027417">
    <property type="entry name" value="P-loop_NTPase"/>
</dbReference>
<accession>A0A644W626</accession>
<evidence type="ECO:0000256" key="4">
    <source>
        <dbReference type="ARBA" id="ARBA00022556"/>
    </source>
</evidence>
<dbReference type="PANTHER" id="PTHR42724">
    <property type="entry name" value="TETRAACYLDISACCHARIDE 4'-KINASE"/>
    <property type="match status" value="1"/>
</dbReference>
<evidence type="ECO:0000313" key="11">
    <source>
        <dbReference type="EMBL" id="MPL98930.1"/>
    </source>
</evidence>
<proteinExistence type="inferred from homology"/>